<reference evidence="1 2" key="1">
    <citation type="submission" date="2014-03" db="EMBL/GenBank/DDBJ databases">
        <title>Complete genome sequence of Pseudomonas stutzeri 19SMN4.</title>
        <authorList>
            <person name="Brunet-Galmes I."/>
            <person name="Nogales B."/>
            <person name="Busquets A."/>
            <person name="Pena A."/>
            <person name="Gomila M."/>
            <person name="Garcia-Valdes E."/>
            <person name="Lalucat J."/>
            <person name="Bennasar A."/>
            <person name="Bosch R."/>
        </authorList>
    </citation>
    <scope>NUCLEOTIDE SEQUENCE [LARGE SCALE GENOMIC DNA]</scope>
    <source>
        <strain evidence="1 2">19SMN4</strain>
    </source>
</reference>
<protein>
    <submittedName>
        <fullName evidence="1">Uncharacterized protein</fullName>
    </submittedName>
</protein>
<dbReference type="Proteomes" id="UP000025238">
    <property type="component" value="Chromosome"/>
</dbReference>
<evidence type="ECO:0000313" key="1">
    <source>
        <dbReference type="EMBL" id="AHY45075.1"/>
    </source>
</evidence>
<evidence type="ECO:0000313" key="2">
    <source>
        <dbReference type="Proteomes" id="UP000025238"/>
    </source>
</evidence>
<organism evidence="1 2">
    <name type="scientific">Stutzerimonas stutzeri</name>
    <name type="common">Pseudomonas stutzeri</name>
    <dbReference type="NCBI Taxonomy" id="316"/>
    <lineage>
        <taxon>Bacteria</taxon>
        <taxon>Pseudomonadati</taxon>
        <taxon>Pseudomonadota</taxon>
        <taxon>Gammaproteobacteria</taxon>
        <taxon>Pseudomonadales</taxon>
        <taxon>Pseudomonadaceae</taxon>
        <taxon>Stutzerimonas</taxon>
    </lineage>
</organism>
<sequence length="110" mass="12834">MSDLSYMWILVKPASGLTPTLLMEGWEPVSIDVQEMSEPDTYSVLFSTQKQGQFFYTWQESIRGQWLRLGWANEAMFFPSQLTYLNTRDGLNQFVTAYRKGMKHHQLTEA</sequence>
<dbReference type="PATRIC" id="fig|316.97.peg.1423"/>
<gene>
    <name evidence="1" type="ORF">UIB01_07060</name>
</gene>
<dbReference type="EMBL" id="CP007509">
    <property type="protein sequence ID" value="AHY45075.1"/>
    <property type="molecule type" value="Genomic_DNA"/>
</dbReference>
<dbReference type="KEGG" id="pstu:UIB01_07060"/>
<accession>A0A023WZB5</accession>
<name>A0A023WZB5_STUST</name>
<proteinExistence type="predicted"/>
<dbReference type="AlphaFoldDB" id="A0A023WZB5"/>